<dbReference type="GO" id="GO:0004672">
    <property type="term" value="F:protein kinase activity"/>
    <property type="evidence" value="ECO:0007669"/>
    <property type="project" value="InterPro"/>
</dbReference>
<evidence type="ECO:0000259" key="1">
    <source>
        <dbReference type="PROSITE" id="PS50011"/>
    </source>
</evidence>
<dbReference type="InterPro" id="IPR050167">
    <property type="entry name" value="Ser_Thr_protein_kinase"/>
</dbReference>
<feature type="domain" description="Protein kinase" evidence="1">
    <location>
        <begin position="1"/>
        <end position="279"/>
    </location>
</feature>
<dbReference type="EMBL" id="ML119051">
    <property type="protein sequence ID" value="ROT43261.1"/>
    <property type="molecule type" value="Genomic_DNA"/>
</dbReference>
<dbReference type="GO" id="GO:0005737">
    <property type="term" value="C:cytoplasm"/>
    <property type="evidence" value="ECO:0007669"/>
    <property type="project" value="TreeGrafter"/>
</dbReference>
<keyword evidence="2" id="KW-0808">Transferase</keyword>
<name>A0A3N2Q8Z7_SODAK</name>
<dbReference type="InterPro" id="IPR011009">
    <property type="entry name" value="Kinase-like_dom_sf"/>
</dbReference>
<dbReference type="SUPFAM" id="SSF56112">
    <property type="entry name" value="Protein kinase-like (PK-like)"/>
    <property type="match status" value="1"/>
</dbReference>
<evidence type="ECO:0000313" key="2">
    <source>
        <dbReference type="EMBL" id="ROT43261.1"/>
    </source>
</evidence>
<protein>
    <submittedName>
        <fullName evidence="2">Kinase-like protein</fullName>
    </submittedName>
</protein>
<dbReference type="AlphaFoldDB" id="A0A3N2Q8Z7"/>
<proteinExistence type="predicted"/>
<dbReference type="SMART" id="SM00220">
    <property type="entry name" value="S_TKc"/>
    <property type="match status" value="1"/>
</dbReference>
<dbReference type="GO" id="GO:0007165">
    <property type="term" value="P:signal transduction"/>
    <property type="evidence" value="ECO:0007669"/>
    <property type="project" value="TreeGrafter"/>
</dbReference>
<sequence length="325" mass="36802">MFGRGDEVTPMTTGELVSVLSRVNSRAQTVYITWEHVTCEPYCPRISPTKPEKPPIDFIPQKTTMVDPVPRVLKIEDIDGLGKGSFAQVGLVKSSDYVVKIASNDARQHHAREKEAYQRLGRQRLTRVIFSWLYQAVEAVRYIHSHNIIHGDLGCHNFLVKGDGNLVLYDFGGSRIDGSDCLELPPTRYSIPKTIRDNLQPTRQDDLFALGTIMYEISTGRLLWEDLDDEEIEVRFINERYPSFTDVSDTVKAIIIQCWTGKHMNVDEVAIDLGLFPFLSTSSPRILGLSLFVGVAELTVTSREGIEPFHWSRQDKFIAEQRATS</sequence>
<dbReference type="GeneID" id="39583230"/>
<evidence type="ECO:0000313" key="3">
    <source>
        <dbReference type="Proteomes" id="UP000272025"/>
    </source>
</evidence>
<dbReference type="Gene3D" id="1.10.510.10">
    <property type="entry name" value="Transferase(Phosphotransferase) domain 1"/>
    <property type="match status" value="1"/>
</dbReference>
<organism evidence="2 3">
    <name type="scientific">Sodiomyces alkalinus (strain CBS 110278 / VKM F-3762 / F11)</name>
    <name type="common">Alkaliphilic filamentous fungus</name>
    <dbReference type="NCBI Taxonomy" id="1314773"/>
    <lineage>
        <taxon>Eukaryota</taxon>
        <taxon>Fungi</taxon>
        <taxon>Dikarya</taxon>
        <taxon>Ascomycota</taxon>
        <taxon>Pezizomycotina</taxon>
        <taxon>Sordariomycetes</taxon>
        <taxon>Hypocreomycetidae</taxon>
        <taxon>Glomerellales</taxon>
        <taxon>Plectosphaerellaceae</taxon>
        <taxon>Sodiomyces</taxon>
    </lineage>
</organism>
<dbReference type="Proteomes" id="UP000272025">
    <property type="component" value="Unassembled WGS sequence"/>
</dbReference>
<dbReference type="GO" id="GO:0005524">
    <property type="term" value="F:ATP binding"/>
    <property type="evidence" value="ECO:0007669"/>
    <property type="project" value="InterPro"/>
</dbReference>
<dbReference type="PANTHER" id="PTHR23257">
    <property type="entry name" value="SERINE-THREONINE PROTEIN KINASE"/>
    <property type="match status" value="1"/>
</dbReference>
<accession>A0A3N2Q8Z7</accession>
<keyword evidence="2" id="KW-0418">Kinase</keyword>
<dbReference type="Pfam" id="PF00069">
    <property type="entry name" value="Pkinase"/>
    <property type="match status" value="1"/>
</dbReference>
<keyword evidence="3" id="KW-1185">Reference proteome</keyword>
<gene>
    <name evidence="2" type="ORF">SODALDRAFT_375459</name>
</gene>
<reference evidence="2 3" key="1">
    <citation type="journal article" date="2018" name="Mol. Ecol.">
        <title>The obligate alkalophilic soda-lake fungus Sodiomyces alkalinus has shifted to a protein diet.</title>
        <authorList>
            <person name="Grum-Grzhimaylo A.A."/>
            <person name="Falkoski D.L."/>
            <person name="van den Heuvel J."/>
            <person name="Valero-Jimenez C.A."/>
            <person name="Min B."/>
            <person name="Choi I.G."/>
            <person name="Lipzen A."/>
            <person name="Daum C.G."/>
            <person name="Aanen D.K."/>
            <person name="Tsang A."/>
            <person name="Henrissat B."/>
            <person name="Bilanenko E.N."/>
            <person name="de Vries R.P."/>
            <person name="van Kan J.A.L."/>
            <person name="Grigoriev I.V."/>
            <person name="Debets A.J.M."/>
        </authorList>
    </citation>
    <scope>NUCLEOTIDE SEQUENCE [LARGE SCALE GENOMIC DNA]</scope>
    <source>
        <strain evidence="2 3">F11</strain>
    </source>
</reference>
<dbReference type="InterPro" id="IPR000719">
    <property type="entry name" value="Prot_kinase_dom"/>
</dbReference>
<dbReference type="RefSeq" id="XP_028471067.1">
    <property type="nucleotide sequence ID" value="XM_028614752.1"/>
</dbReference>
<dbReference type="OrthoDB" id="1668230at2759"/>
<dbReference type="PROSITE" id="PS50011">
    <property type="entry name" value="PROTEIN_KINASE_DOM"/>
    <property type="match status" value="1"/>
</dbReference>